<organism evidence="3 4">
    <name type="scientific">Occultella glacieicola</name>
    <dbReference type="NCBI Taxonomy" id="2518684"/>
    <lineage>
        <taxon>Bacteria</taxon>
        <taxon>Bacillati</taxon>
        <taxon>Actinomycetota</taxon>
        <taxon>Actinomycetes</taxon>
        <taxon>Micrococcales</taxon>
        <taxon>Ruaniaceae</taxon>
        <taxon>Occultella</taxon>
    </lineage>
</organism>
<evidence type="ECO:0000256" key="1">
    <source>
        <dbReference type="ARBA" id="ARBA00006817"/>
    </source>
</evidence>
<feature type="domain" description="Activator of Hsp90 ATPase homologue 1/2-like C-terminal" evidence="2">
    <location>
        <begin position="33"/>
        <end position="126"/>
    </location>
</feature>
<dbReference type="SUPFAM" id="SSF55961">
    <property type="entry name" value="Bet v1-like"/>
    <property type="match status" value="1"/>
</dbReference>
<comment type="similarity">
    <text evidence="1">Belongs to the AHA1 family.</text>
</comment>
<dbReference type="InterPro" id="IPR023393">
    <property type="entry name" value="START-like_dom_sf"/>
</dbReference>
<comment type="caution">
    <text evidence="3">The sequence shown here is derived from an EMBL/GenBank/DDBJ whole genome shotgun (WGS) entry which is preliminary data.</text>
</comment>
<dbReference type="InterPro" id="IPR013538">
    <property type="entry name" value="ASHA1/2-like_C"/>
</dbReference>
<evidence type="ECO:0000313" key="4">
    <source>
        <dbReference type="Proteomes" id="UP000504882"/>
    </source>
</evidence>
<name>A0ABY2E8D9_9MICO</name>
<dbReference type="Proteomes" id="UP000504882">
    <property type="component" value="Unassembled WGS sequence"/>
</dbReference>
<reference evidence="3 4" key="1">
    <citation type="submission" date="2019-03" db="EMBL/GenBank/DDBJ databases">
        <title>Genomic features of bacteria from cold environments.</title>
        <authorList>
            <person name="Shen L."/>
        </authorList>
    </citation>
    <scope>NUCLEOTIDE SEQUENCE [LARGE SCALE GENOMIC DNA]</scope>
    <source>
        <strain evidence="4">T3246-1</strain>
    </source>
</reference>
<evidence type="ECO:0000313" key="3">
    <source>
        <dbReference type="EMBL" id="TDE97391.1"/>
    </source>
</evidence>
<gene>
    <name evidence="3" type="ORF">EXU48_04135</name>
</gene>
<evidence type="ECO:0000259" key="2">
    <source>
        <dbReference type="Pfam" id="PF08327"/>
    </source>
</evidence>
<dbReference type="Gene3D" id="3.30.530.20">
    <property type="match status" value="1"/>
</dbReference>
<dbReference type="Pfam" id="PF08327">
    <property type="entry name" value="AHSA1"/>
    <property type="match status" value="1"/>
</dbReference>
<protein>
    <submittedName>
        <fullName evidence="3">Polyketide cyclase</fullName>
    </submittedName>
</protein>
<accession>A0ABY2E8D9</accession>
<proteinExistence type="inferred from homology"/>
<sequence length="210" mass="22856">MTESTDTTTRLLGTVERDGREARVATVSKTYPTTSEDLWHAVTTPERLARWLAPVSGDLIIGGRFQVENNAGGTVLTCDAPREFTATWEYGEEVSWLTVRISDDGEDTARLELEHTAFVADEWWSQFGPGATGVGWDLGLYGLELHLANPDVERPEDQNAWVASDEGKDFVTASSEAWARVSVAAGTPADEATAAALRTTAFYTELPTEG</sequence>
<keyword evidence="4" id="KW-1185">Reference proteome</keyword>
<dbReference type="RefSeq" id="WP_133106317.1">
    <property type="nucleotide sequence ID" value="NZ_SMNA01000002.1"/>
</dbReference>
<dbReference type="EMBL" id="SMNA01000002">
    <property type="protein sequence ID" value="TDE97391.1"/>
    <property type="molecule type" value="Genomic_DNA"/>
</dbReference>